<dbReference type="AlphaFoldDB" id="A0A1Y0HRU2"/>
<dbReference type="PANTHER" id="PTHR12277:SF81">
    <property type="entry name" value="PROTEIN ABHD13"/>
    <property type="match status" value="1"/>
</dbReference>
<sequence length="260" mass="28917">MKKLLLGIVGLYLVAMGYLYFTQDAQVFNIKAIAKQAKVSGETIEALSLHVKEGVDLEGVLRHDAQSDAGVILYFGGNADDATQFLLHVKDIQGYDIIAFNYRGYGESTGTPSEQALFEDALKIYDTYAKGRKVVLIGRSLGTGVATYLASQRVVDGLVLISPYDSILSIAKIKYPFFPVDLMLKNKFETIEYLPLVKSKIAVMEVENDTVIPHYHLEKLLEVMPSRPLHVILSHTTHNNVFEHPAFAKELQTILGKIIE</sequence>
<dbReference type="Gene3D" id="3.40.50.1820">
    <property type="entry name" value="alpha/beta hydrolase"/>
    <property type="match status" value="1"/>
</dbReference>
<keyword evidence="3" id="KW-1185">Reference proteome</keyword>
<dbReference type="EC" id="3.4.22.-" evidence="2"/>
<protein>
    <submittedName>
        <fullName evidence="2">Multifunctional-autoprocessing repeats-in-toxin</fullName>
        <ecNumber evidence="2">3.4.22.-</ecNumber>
    </submittedName>
</protein>
<name>A0A1Y0HRU2_9BACT</name>
<dbReference type="GO" id="GO:0016787">
    <property type="term" value="F:hydrolase activity"/>
    <property type="evidence" value="ECO:0007669"/>
    <property type="project" value="UniProtKB-KW"/>
</dbReference>
<accession>A0A1Y0HRU2</accession>
<dbReference type="OrthoDB" id="9777090at2"/>
<dbReference type="RefSeq" id="WP_087439699.1">
    <property type="nucleotide sequence ID" value="NZ_CP021416.1"/>
</dbReference>
<dbReference type="EMBL" id="CP021416">
    <property type="protein sequence ID" value="ARU50035.1"/>
    <property type="molecule type" value="Genomic_DNA"/>
</dbReference>
<proteinExistence type="predicted"/>
<keyword evidence="2" id="KW-0378">Hydrolase</keyword>
<dbReference type="PANTHER" id="PTHR12277">
    <property type="entry name" value="ALPHA/BETA HYDROLASE DOMAIN-CONTAINING PROTEIN"/>
    <property type="match status" value="1"/>
</dbReference>
<dbReference type="Proteomes" id="UP000196005">
    <property type="component" value="Chromosome"/>
</dbReference>
<dbReference type="KEGG" id="suls:Sdiek1_2893"/>
<dbReference type="SUPFAM" id="SSF53474">
    <property type="entry name" value="alpha/beta-Hydrolases"/>
    <property type="match status" value="1"/>
</dbReference>
<evidence type="ECO:0000259" key="1">
    <source>
        <dbReference type="Pfam" id="PF00561"/>
    </source>
</evidence>
<dbReference type="InterPro" id="IPR000073">
    <property type="entry name" value="AB_hydrolase_1"/>
</dbReference>
<evidence type="ECO:0000313" key="2">
    <source>
        <dbReference type="EMBL" id="ARU50035.1"/>
    </source>
</evidence>
<evidence type="ECO:0000313" key="3">
    <source>
        <dbReference type="Proteomes" id="UP000196005"/>
    </source>
</evidence>
<dbReference type="InterPro" id="IPR029058">
    <property type="entry name" value="AB_hydrolase_fold"/>
</dbReference>
<organism evidence="2 3">
    <name type="scientific">Sulfurospirillum diekertiae</name>
    <dbReference type="NCBI Taxonomy" id="1854492"/>
    <lineage>
        <taxon>Bacteria</taxon>
        <taxon>Pseudomonadati</taxon>
        <taxon>Campylobacterota</taxon>
        <taxon>Epsilonproteobacteria</taxon>
        <taxon>Campylobacterales</taxon>
        <taxon>Sulfurospirillaceae</taxon>
        <taxon>Sulfurospirillum</taxon>
    </lineage>
</organism>
<gene>
    <name evidence="2" type="ORF">Sdiek1_2893</name>
</gene>
<reference evidence="3" key="1">
    <citation type="submission" date="2017-05" db="EMBL/GenBank/DDBJ databases">
        <title>Dechlorination kinetics govern the competition between two new strains of the genus Sulfurospirillum.</title>
        <authorList>
            <person name="Buttet G.F."/>
            <person name="Murray A.M."/>
            <person name="Goris T."/>
            <person name="Burion M."/>
            <person name="Lin B."/>
            <person name="Rolle M."/>
            <person name="Maillard J."/>
        </authorList>
    </citation>
    <scope>NUCLEOTIDE SEQUENCE [LARGE SCALE GENOMIC DNA]</scope>
    <source>
        <strain evidence="3">SL2-1</strain>
    </source>
</reference>
<feature type="domain" description="AB hydrolase-1" evidence="1">
    <location>
        <begin position="93"/>
        <end position="167"/>
    </location>
</feature>
<dbReference type="Pfam" id="PF00561">
    <property type="entry name" value="Abhydrolase_1"/>
    <property type="match status" value="1"/>
</dbReference>